<dbReference type="PANTHER" id="PTHR45641">
    <property type="entry name" value="TETRATRICOPEPTIDE REPEAT PROTEIN (AFU_ORTHOLOGUE AFUA_6G03870)"/>
    <property type="match status" value="1"/>
</dbReference>
<feature type="repeat" description="TPR" evidence="3">
    <location>
        <begin position="125"/>
        <end position="158"/>
    </location>
</feature>
<feature type="coiled-coil region" evidence="4">
    <location>
        <begin position="390"/>
        <end position="452"/>
    </location>
</feature>
<dbReference type="Pfam" id="PF13424">
    <property type="entry name" value="TPR_12"/>
    <property type="match status" value="2"/>
</dbReference>
<name>A0ABP9DMJ7_9BACT</name>
<dbReference type="InterPro" id="IPR011990">
    <property type="entry name" value="TPR-like_helical_dom_sf"/>
</dbReference>
<evidence type="ECO:0008006" key="8">
    <source>
        <dbReference type="Google" id="ProtNLM"/>
    </source>
</evidence>
<dbReference type="InterPro" id="IPR019734">
    <property type="entry name" value="TPR_rpt"/>
</dbReference>
<dbReference type="Gene3D" id="1.25.40.10">
    <property type="entry name" value="Tetratricopeptide repeat domain"/>
    <property type="match status" value="2"/>
</dbReference>
<dbReference type="EMBL" id="BAABJX010000058">
    <property type="protein sequence ID" value="GAA4847886.1"/>
    <property type="molecule type" value="Genomic_DNA"/>
</dbReference>
<reference evidence="7" key="1">
    <citation type="journal article" date="2019" name="Int. J. Syst. Evol. Microbiol.">
        <title>The Global Catalogue of Microorganisms (GCM) 10K type strain sequencing project: providing services to taxonomists for standard genome sequencing and annotation.</title>
        <authorList>
            <consortium name="The Broad Institute Genomics Platform"/>
            <consortium name="The Broad Institute Genome Sequencing Center for Infectious Disease"/>
            <person name="Wu L."/>
            <person name="Ma J."/>
        </authorList>
    </citation>
    <scope>NUCLEOTIDE SEQUENCE [LARGE SCALE GENOMIC DNA]</scope>
    <source>
        <strain evidence="7">JCM 18326</strain>
    </source>
</reference>
<dbReference type="SMART" id="SM00028">
    <property type="entry name" value="TPR"/>
    <property type="match status" value="4"/>
</dbReference>
<sequence>MRFIFIITFFLISTFSVYAKPFQNSQEEIDSLTAHWEEIVTEAAQLEALLKVLIFYMENDMDKAMQYIAEFELAIDGAENHPYKGRLYNTYGNIYFNQLLYMQSTKYYMKAAEVFESIGDQEGLLAVYNNIGLIYGKQQDFQNASQYMEKALKLANNNASNKKISGTREHILLNLGVLNIENADTLQGSIYYNKALELALASKNQEIEAKVYHNQGQLFQNKSEYSSAIKLYQKALALKQKLGSNHTLVSTYCELANCYLALKSFDSALPYLQKAEAIANSITSDDIYKEVHEAYYQYYLSKNNDKKALFHLQKFSHYKEKINLKESASKISALIKQYEFEKEQRLQEAKEKAFQVRIYIIMTILLALTAITIVLYLLQKSKAKNAYYKEQQAILKHQRLALENEKLQQDVNFKNKELTSNIMHLMQKNELINKVTEELLKLQKSLKVENRKPVRQVIFSLQSSVEDQMWNSFEAHFQQVHKDFYERLHEKYPDLTANERKLCAFLRLNLSTKDISSITLQSPKAINMARFRLRKKLGINGEDTDLHAFLANF</sequence>
<evidence type="ECO:0000256" key="4">
    <source>
        <dbReference type="SAM" id="Coils"/>
    </source>
</evidence>
<dbReference type="RefSeq" id="WP_345374307.1">
    <property type="nucleotide sequence ID" value="NZ_BAABJX010000058.1"/>
</dbReference>
<comment type="caution">
    <text evidence="6">The sequence shown here is derived from an EMBL/GenBank/DDBJ whole genome shotgun (WGS) entry which is preliminary data.</text>
</comment>
<evidence type="ECO:0000313" key="6">
    <source>
        <dbReference type="EMBL" id="GAA4847886.1"/>
    </source>
</evidence>
<dbReference type="SUPFAM" id="SSF46894">
    <property type="entry name" value="C-terminal effector domain of the bipartite response regulators"/>
    <property type="match status" value="1"/>
</dbReference>
<evidence type="ECO:0000256" key="1">
    <source>
        <dbReference type="ARBA" id="ARBA00022737"/>
    </source>
</evidence>
<accession>A0ABP9DMJ7</accession>
<gene>
    <name evidence="6" type="ORF">GCM10023331_35740</name>
</gene>
<keyword evidence="5" id="KW-1133">Transmembrane helix</keyword>
<dbReference type="Proteomes" id="UP001500298">
    <property type="component" value="Unassembled WGS sequence"/>
</dbReference>
<evidence type="ECO:0000256" key="5">
    <source>
        <dbReference type="SAM" id="Phobius"/>
    </source>
</evidence>
<proteinExistence type="predicted"/>
<dbReference type="SUPFAM" id="SSF48452">
    <property type="entry name" value="TPR-like"/>
    <property type="match status" value="2"/>
</dbReference>
<protein>
    <recommendedName>
        <fullName evidence="8">Tetratricopeptide repeat-containing protein</fullName>
    </recommendedName>
</protein>
<keyword evidence="5" id="KW-0812">Transmembrane</keyword>
<dbReference type="PROSITE" id="PS50005">
    <property type="entry name" value="TPR"/>
    <property type="match status" value="2"/>
</dbReference>
<evidence type="ECO:0000256" key="2">
    <source>
        <dbReference type="ARBA" id="ARBA00022803"/>
    </source>
</evidence>
<keyword evidence="5" id="KW-0472">Membrane</keyword>
<keyword evidence="7" id="KW-1185">Reference proteome</keyword>
<keyword evidence="2 3" id="KW-0802">TPR repeat</keyword>
<dbReference type="InterPro" id="IPR016032">
    <property type="entry name" value="Sig_transdc_resp-reg_C-effctor"/>
</dbReference>
<evidence type="ECO:0000256" key="3">
    <source>
        <dbReference type="PROSITE-ProRule" id="PRU00339"/>
    </source>
</evidence>
<keyword evidence="1" id="KW-0677">Repeat</keyword>
<feature type="transmembrane region" description="Helical" evidence="5">
    <location>
        <begin position="358"/>
        <end position="378"/>
    </location>
</feature>
<keyword evidence="4" id="KW-0175">Coiled coil</keyword>
<dbReference type="PANTHER" id="PTHR45641:SF19">
    <property type="entry name" value="NEPHROCYSTIN-3"/>
    <property type="match status" value="1"/>
</dbReference>
<feature type="repeat" description="TPR" evidence="3">
    <location>
        <begin position="209"/>
        <end position="242"/>
    </location>
</feature>
<organism evidence="6 7">
    <name type="scientific">Algivirga pacifica</name>
    <dbReference type="NCBI Taxonomy" id="1162670"/>
    <lineage>
        <taxon>Bacteria</taxon>
        <taxon>Pseudomonadati</taxon>
        <taxon>Bacteroidota</taxon>
        <taxon>Cytophagia</taxon>
        <taxon>Cytophagales</taxon>
        <taxon>Flammeovirgaceae</taxon>
        <taxon>Algivirga</taxon>
    </lineage>
</organism>
<evidence type="ECO:0000313" key="7">
    <source>
        <dbReference type="Proteomes" id="UP001500298"/>
    </source>
</evidence>